<dbReference type="InParanoid" id="S0EW48"/>
<evidence type="ECO:0000313" key="2">
    <source>
        <dbReference type="Proteomes" id="UP000014227"/>
    </source>
</evidence>
<name>S0EW48_CHTCT</name>
<dbReference type="AlphaFoldDB" id="S0EW48"/>
<dbReference type="HOGENOM" id="CLU_1649117_0_0_0"/>
<dbReference type="PATRIC" id="fig|1303518.3.peg.1912"/>
<gene>
    <name evidence="1" type="ORF">CCALI_01853</name>
</gene>
<accession>S0EW48</accession>
<dbReference type="KEGG" id="ccz:CCALI_01853"/>
<keyword evidence="2" id="KW-1185">Reference proteome</keyword>
<sequence>MSIKPTLGIVYVPIGIGLPATPINANRQQFYVYVQLGYFNGTTAPATTVVLTPYQYDPGTGSLVKPDPNVLATNTPQSYTFSGQPSTNIPFSLTTGPQAQNSKQQIVLVASCSGYAVSNSLPIGYAALPQPVGANAQAAASEEGFEAVVEITAESHKNPS</sequence>
<proteinExistence type="predicted"/>
<dbReference type="RefSeq" id="WP_016483190.1">
    <property type="nucleotide sequence ID" value="NC_021487.1"/>
</dbReference>
<dbReference type="EMBL" id="HF951689">
    <property type="protein sequence ID" value="CCW35664.1"/>
    <property type="molecule type" value="Genomic_DNA"/>
</dbReference>
<evidence type="ECO:0000313" key="1">
    <source>
        <dbReference type="EMBL" id="CCW35664.1"/>
    </source>
</evidence>
<organism evidence="1 2">
    <name type="scientific">Chthonomonas calidirosea (strain DSM 23976 / ICMP 18418 / T49)</name>
    <dbReference type="NCBI Taxonomy" id="1303518"/>
    <lineage>
        <taxon>Bacteria</taxon>
        <taxon>Bacillati</taxon>
        <taxon>Armatimonadota</taxon>
        <taxon>Chthonomonadia</taxon>
        <taxon>Chthonomonadales</taxon>
        <taxon>Chthonomonadaceae</taxon>
        <taxon>Chthonomonas</taxon>
    </lineage>
</organism>
<reference evidence="2" key="1">
    <citation type="submission" date="2013-03" db="EMBL/GenBank/DDBJ databases">
        <title>Genome sequence of Chthonomonas calidirosea, the first sequenced genome from the Armatimonadetes phylum (formally candidate division OP10).</title>
        <authorList>
            <person name="Lee K.C.Y."/>
            <person name="Morgan X.C."/>
            <person name="Dunfield P.F."/>
            <person name="Tamas I."/>
            <person name="Houghton K.M."/>
            <person name="Vyssotski M."/>
            <person name="Ryan J.L.J."/>
            <person name="Lagutin K."/>
            <person name="McDonald I.R."/>
            <person name="Stott M.B."/>
        </authorList>
    </citation>
    <scope>NUCLEOTIDE SEQUENCE [LARGE SCALE GENOMIC DNA]</scope>
    <source>
        <strain evidence="2">DSM 23976 / ICMP 18418 / T49</strain>
    </source>
</reference>
<dbReference type="Proteomes" id="UP000014227">
    <property type="component" value="Chromosome I"/>
</dbReference>
<protein>
    <submittedName>
        <fullName evidence="1">Uncharacterized protein</fullName>
    </submittedName>
</protein>
<dbReference type="STRING" id="454171.CP488_02237"/>